<dbReference type="EMBL" id="FOLG01000019">
    <property type="protein sequence ID" value="SFD19397.1"/>
    <property type="molecule type" value="Genomic_DNA"/>
</dbReference>
<evidence type="ECO:0000313" key="2">
    <source>
        <dbReference type="EMBL" id="SFD19397.1"/>
    </source>
</evidence>
<feature type="signal peptide" evidence="1">
    <location>
        <begin position="1"/>
        <end position="18"/>
    </location>
</feature>
<name>A0A1I1QBK4_9RHOB</name>
<reference evidence="2 3" key="1">
    <citation type="submission" date="2016-10" db="EMBL/GenBank/DDBJ databases">
        <authorList>
            <person name="de Groot N.N."/>
        </authorList>
    </citation>
    <scope>NUCLEOTIDE SEQUENCE [LARGE SCALE GENOMIC DNA]</scope>
    <source>
        <strain evidence="2 3">DSM 19548</strain>
    </source>
</reference>
<proteinExistence type="predicted"/>
<dbReference type="AlphaFoldDB" id="A0A1I1QBK4"/>
<dbReference type="RefSeq" id="WP_143089926.1">
    <property type="nucleotide sequence ID" value="NZ_FOLG01000019.1"/>
</dbReference>
<evidence type="ECO:0000313" key="3">
    <source>
        <dbReference type="Proteomes" id="UP000198728"/>
    </source>
</evidence>
<accession>A0A1I1QBK4</accession>
<dbReference type="STRING" id="441112.SAMN04488094_11955"/>
<keyword evidence="3" id="KW-1185">Reference proteome</keyword>
<keyword evidence="1" id="KW-0732">Signal</keyword>
<protein>
    <submittedName>
        <fullName evidence="2">Uncharacterized protein</fullName>
    </submittedName>
</protein>
<sequence>MKLIIFATAILGATPAVAVNADSFTRRPDLAEKYADILAADSFGEKNIVPTTVTVFSTGEPVPICATFDNTYEVEKIGDSVSAGTISVADADELLRQLDCALALPGSWGHAVRAYINTALLVDFIYIVGVELEALENVDSTYWIDAKYLRDWSTSEPAQPLAIQPFE</sequence>
<gene>
    <name evidence="2" type="ORF">SAMN04488094_11955</name>
</gene>
<evidence type="ECO:0000256" key="1">
    <source>
        <dbReference type="SAM" id="SignalP"/>
    </source>
</evidence>
<dbReference type="Proteomes" id="UP000198728">
    <property type="component" value="Unassembled WGS sequence"/>
</dbReference>
<organism evidence="2 3">
    <name type="scientific">Tropicimonas isoalkanivorans</name>
    <dbReference type="NCBI Taxonomy" id="441112"/>
    <lineage>
        <taxon>Bacteria</taxon>
        <taxon>Pseudomonadati</taxon>
        <taxon>Pseudomonadota</taxon>
        <taxon>Alphaproteobacteria</taxon>
        <taxon>Rhodobacterales</taxon>
        <taxon>Roseobacteraceae</taxon>
        <taxon>Tropicimonas</taxon>
    </lineage>
</organism>
<feature type="chain" id="PRO_5011629570" evidence="1">
    <location>
        <begin position="19"/>
        <end position="167"/>
    </location>
</feature>